<reference evidence="9" key="1">
    <citation type="journal article" date="2020" name="Stud. Mycol.">
        <title>101 Dothideomycetes genomes: a test case for predicting lifestyles and emergence of pathogens.</title>
        <authorList>
            <person name="Haridas S."/>
            <person name="Albert R."/>
            <person name="Binder M."/>
            <person name="Bloem J."/>
            <person name="Labutti K."/>
            <person name="Salamov A."/>
            <person name="Andreopoulos B."/>
            <person name="Baker S."/>
            <person name="Barry K."/>
            <person name="Bills G."/>
            <person name="Bluhm B."/>
            <person name="Cannon C."/>
            <person name="Castanera R."/>
            <person name="Culley D."/>
            <person name="Daum C."/>
            <person name="Ezra D."/>
            <person name="Gonzalez J."/>
            <person name="Henrissat B."/>
            <person name="Kuo A."/>
            <person name="Liang C."/>
            <person name="Lipzen A."/>
            <person name="Lutzoni F."/>
            <person name="Magnuson J."/>
            <person name="Mondo S."/>
            <person name="Nolan M."/>
            <person name="Ohm R."/>
            <person name="Pangilinan J."/>
            <person name="Park H.-J."/>
            <person name="Ramirez L."/>
            <person name="Alfaro M."/>
            <person name="Sun H."/>
            <person name="Tritt A."/>
            <person name="Yoshinaga Y."/>
            <person name="Zwiers L.-H."/>
            <person name="Turgeon B."/>
            <person name="Goodwin S."/>
            <person name="Spatafora J."/>
            <person name="Crous P."/>
            <person name="Grigoriev I."/>
        </authorList>
    </citation>
    <scope>NUCLEOTIDE SEQUENCE</scope>
    <source>
        <strain evidence="9">CBS 125425</strain>
    </source>
</reference>
<protein>
    <recommendedName>
        <fullName evidence="8">TFIIS N-terminal domain-containing protein</fullName>
    </recommendedName>
</protein>
<dbReference type="GO" id="GO:0005634">
    <property type="term" value="C:nucleus"/>
    <property type="evidence" value="ECO:0007669"/>
    <property type="project" value="UniProtKB-SubCell"/>
</dbReference>
<evidence type="ECO:0000256" key="5">
    <source>
        <dbReference type="ARBA" id="ARBA00037992"/>
    </source>
</evidence>
<accession>A0A9P4QWL6</accession>
<keyword evidence="2" id="KW-0804">Transcription</keyword>
<keyword evidence="10" id="KW-1185">Reference proteome</keyword>
<dbReference type="InterPro" id="IPR051037">
    <property type="entry name" value="RNAPII_TF_IWS1"/>
</dbReference>
<feature type="compositionally biased region" description="Acidic residues" evidence="7">
    <location>
        <begin position="77"/>
        <end position="93"/>
    </location>
</feature>
<dbReference type="AlphaFoldDB" id="A0A9P4QWL6"/>
<feature type="domain" description="TFIIS N-terminal" evidence="8">
    <location>
        <begin position="275"/>
        <end position="352"/>
    </location>
</feature>
<feature type="compositionally biased region" description="Basic residues" evidence="7">
    <location>
        <begin position="153"/>
        <end position="162"/>
    </location>
</feature>
<comment type="similarity">
    <text evidence="5">Belongs to the IWS1 family.</text>
</comment>
<feature type="region of interest" description="Disordered" evidence="7">
    <location>
        <begin position="1"/>
        <end position="182"/>
    </location>
</feature>
<evidence type="ECO:0000256" key="4">
    <source>
        <dbReference type="ARBA" id="ARBA00037349"/>
    </source>
</evidence>
<evidence type="ECO:0000256" key="3">
    <source>
        <dbReference type="ARBA" id="ARBA00023242"/>
    </source>
</evidence>
<organism evidence="9 10">
    <name type="scientific">Polyplosphaeria fusca</name>
    <dbReference type="NCBI Taxonomy" id="682080"/>
    <lineage>
        <taxon>Eukaryota</taxon>
        <taxon>Fungi</taxon>
        <taxon>Dikarya</taxon>
        <taxon>Ascomycota</taxon>
        <taxon>Pezizomycotina</taxon>
        <taxon>Dothideomycetes</taxon>
        <taxon>Pleosporomycetidae</taxon>
        <taxon>Pleosporales</taxon>
        <taxon>Tetraplosphaeriaceae</taxon>
        <taxon>Polyplosphaeria</taxon>
    </lineage>
</organism>
<feature type="compositionally biased region" description="Basic and acidic residues" evidence="7">
    <location>
        <begin position="18"/>
        <end position="29"/>
    </location>
</feature>
<comment type="caution">
    <text evidence="9">The sequence shown here is derived from an EMBL/GenBank/DDBJ whole genome shotgun (WGS) entry which is preliminary data.</text>
</comment>
<name>A0A9P4QWL6_9PLEO</name>
<evidence type="ECO:0000259" key="8">
    <source>
        <dbReference type="PROSITE" id="PS51319"/>
    </source>
</evidence>
<evidence type="ECO:0000313" key="9">
    <source>
        <dbReference type="EMBL" id="KAF2734034.1"/>
    </source>
</evidence>
<gene>
    <name evidence="9" type="ORF">EJ04DRAFT_512801</name>
</gene>
<evidence type="ECO:0000256" key="2">
    <source>
        <dbReference type="ARBA" id="ARBA00023163"/>
    </source>
</evidence>
<feature type="region of interest" description="Disordered" evidence="7">
    <location>
        <begin position="423"/>
        <end position="448"/>
    </location>
</feature>
<dbReference type="InterPro" id="IPR035441">
    <property type="entry name" value="TFIIS/LEDGF_dom_sf"/>
</dbReference>
<dbReference type="EMBL" id="ML996153">
    <property type="protein sequence ID" value="KAF2734034.1"/>
    <property type="molecule type" value="Genomic_DNA"/>
</dbReference>
<evidence type="ECO:0000313" key="10">
    <source>
        <dbReference type="Proteomes" id="UP000799444"/>
    </source>
</evidence>
<feature type="compositionally biased region" description="Acidic residues" evidence="7">
    <location>
        <begin position="58"/>
        <end position="67"/>
    </location>
</feature>
<dbReference type="PROSITE" id="PS51319">
    <property type="entry name" value="TFIIS_N"/>
    <property type="match status" value="1"/>
</dbReference>
<dbReference type="PANTHER" id="PTHR46010">
    <property type="entry name" value="PROTEIN IWS1 HOMOLOG"/>
    <property type="match status" value="1"/>
</dbReference>
<keyword evidence="1" id="KW-0805">Transcription regulation</keyword>
<comment type="subcellular location">
    <subcellularLocation>
        <location evidence="6">Nucleus</location>
    </subcellularLocation>
</comment>
<keyword evidence="3 6" id="KW-0539">Nucleus</keyword>
<evidence type="ECO:0000256" key="7">
    <source>
        <dbReference type="SAM" id="MobiDB-lite"/>
    </source>
</evidence>
<dbReference type="InterPro" id="IPR017923">
    <property type="entry name" value="TFIIS_N"/>
</dbReference>
<evidence type="ECO:0000256" key="6">
    <source>
        <dbReference type="PROSITE-ProRule" id="PRU00649"/>
    </source>
</evidence>
<sequence length="448" mass="50516">MEDVTVLRSHSNSPLPEAGHDPEDPLRPEIDEENSTPNPPIGYPAQDEEVTESKAEMPDQEDVEEAGLSDNESVLSELDDQQFDNFEIGDIDIEERPAQLIDDSNLNLIGVHKRKRAEGEGDAPKKKHKRMDRVRRKKNKDADADGDIEIGSRKSKRSRKEGRVRGASPDEVPDENLTPAERRQRALQRTIDEALRMGKTSRSRKKGEIDLEQMADQEIEDMRRRMTAAAEADNEGRQRGEPAQHKLKLLPEVVSLLNKSNIKDQIVDPEINLLEAVRFFLEPLSDGSLPAYNIQKELFPALAKLPIHKDTLVASGIAKVVLFYAKSKRPELIIKRQAERLITEWMRPILKSTDDYRKKEFQAAEYDPLQVAARPTQQSTQASQAAAARAKALETPRYYQRARMEAAPTTYTIVPKSNVVFNENRQRGPAGGEDILKKLKGRSGRGGR</sequence>
<dbReference type="OrthoDB" id="21124at2759"/>
<dbReference type="Proteomes" id="UP000799444">
    <property type="component" value="Unassembled WGS sequence"/>
</dbReference>
<feature type="compositionally biased region" description="Basic residues" evidence="7">
    <location>
        <begin position="125"/>
        <end position="139"/>
    </location>
</feature>
<dbReference type="GO" id="GO:0016973">
    <property type="term" value="P:poly(A)+ mRNA export from nucleus"/>
    <property type="evidence" value="ECO:0007669"/>
    <property type="project" value="TreeGrafter"/>
</dbReference>
<dbReference type="Gene3D" id="1.20.930.10">
    <property type="entry name" value="Conserved domain common to transcription factors TFIIS, elongin A, CRSP70"/>
    <property type="match status" value="1"/>
</dbReference>
<dbReference type="FunFam" id="1.20.930.10:FF:000003">
    <property type="entry name" value="Putative Transcription factor IWS1"/>
    <property type="match status" value="1"/>
</dbReference>
<comment type="function">
    <text evidence="4">Transcription factor involved in RNA polymerase II transcription regulation. May function in both SPT15/TBP post-recruitment and recruitment steps of transcription.</text>
</comment>
<dbReference type="PANTHER" id="PTHR46010:SF1">
    <property type="entry name" value="PROTEIN IWS1 HOMOLOG"/>
    <property type="match status" value="1"/>
</dbReference>
<feature type="compositionally biased region" description="Basic residues" evidence="7">
    <location>
        <begin position="438"/>
        <end position="448"/>
    </location>
</feature>
<dbReference type="Pfam" id="PF08711">
    <property type="entry name" value="Med26"/>
    <property type="match status" value="1"/>
</dbReference>
<evidence type="ECO:0000256" key="1">
    <source>
        <dbReference type="ARBA" id="ARBA00023015"/>
    </source>
</evidence>
<proteinExistence type="inferred from homology"/>